<feature type="domain" description="DUF427" evidence="1">
    <location>
        <begin position="25"/>
        <end position="115"/>
    </location>
</feature>
<reference evidence="2 3" key="1">
    <citation type="submission" date="2018-06" db="EMBL/GenBank/DDBJ databases">
        <title>Genomic Encyclopedia of Archaeal and Bacterial Type Strains, Phase II (KMG-II): from individual species to whole genera.</title>
        <authorList>
            <person name="Goeker M."/>
        </authorList>
    </citation>
    <scope>NUCLEOTIDE SEQUENCE [LARGE SCALE GENOMIC DNA]</scope>
    <source>
        <strain evidence="2 3">DSM 22009</strain>
    </source>
</reference>
<dbReference type="Gene3D" id="2.170.150.40">
    <property type="entry name" value="Domain of unknown function (DUF427)"/>
    <property type="match status" value="1"/>
</dbReference>
<dbReference type="PANTHER" id="PTHR43058">
    <property type="entry name" value="SLR0655 PROTEIN"/>
    <property type="match status" value="1"/>
</dbReference>
<evidence type="ECO:0000313" key="2">
    <source>
        <dbReference type="EMBL" id="PZX17006.1"/>
    </source>
</evidence>
<evidence type="ECO:0000313" key="3">
    <source>
        <dbReference type="Proteomes" id="UP000248916"/>
    </source>
</evidence>
<sequence length="157" mass="17368">MSDLPPENVQQYPRPPRIEPVPHLVVVRLGGETIAETTGAFRVLETHHAPSYYLPPEDVRARLDPVAGGSFCEWKGRARYFDVSAGGQRAPRAAWSYDAPSARFADLAGYLAFYAGLMEACFVGSERVIPQDGDFYGGWVTRNLTGRIKGARGTEHW</sequence>
<dbReference type="RefSeq" id="WP_111536795.1">
    <property type="nucleotide sequence ID" value="NZ_QKZL01000005.1"/>
</dbReference>
<keyword evidence="3" id="KW-1185">Reference proteome</keyword>
<evidence type="ECO:0000259" key="1">
    <source>
        <dbReference type="Pfam" id="PF04248"/>
    </source>
</evidence>
<proteinExistence type="predicted"/>
<name>A0A2W7NUI8_9RHOB</name>
<dbReference type="InterPro" id="IPR007361">
    <property type="entry name" value="DUF427"/>
</dbReference>
<dbReference type="Pfam" id="PF04248">
    <property type="entry name" value="NTP_transf_9"/>
    <property type="match status" value="1"/>
</dbReference>
<dbReference type="EMBL" id="QKZL01000005">
    <property type="protein sequence ID" value="PZX17006.1"/>
    <property type="molecule type" value="Genomic_DNA"/>
</dbReference>
<dbReference type="OrthoDB" id="9815163at2"/>
<dbReference type="AlphaFoldDB" id="A0A2W7NUI8"/>
<dbReference type="Proteomes" id="UP000248916">
    <property type="component" value="Unassembled WGS sequence"/>
</dbReference>
<protein>
    <submittedName>
        <fullName evidence="2">Uncharacterized protein (DUF427 family)</fullName>
    </submittedName>
</protein>
<accession>A0A2W7NUI8</accession>
<dbReference type="PANTHER" id="PTHR43058:SF1">
    <property type="entry name" value="DUF427 DOMAIN-CONTAINING PROTEIN"/>
    <property type="match status" value="1"/>
</dbReference>
<organism evidence="2 3">
    <name type="scientific">Palleronia aestuarii</name>
    <dbReference type="NCBI Taxonomy" id="568105"/>
    <lineage>
        <taxon>Bacteria</taxon>
        <taxon>Pseudomonadati</taxon>
        <taxon>Pseudomonadota</taxon>
        <taxon>Alphaproteobacteria</taxon>
        <taxon>Rhodobacterales</taxon>
        <taxon>Roseobacteraceae</taxon>
        <taxon>Palleronia</taxon>
    </lineage>
</organism>
<gene>
    <name evidence="2" type="ORF">LX81_01636</name>
</gene>
<comment type="caution">
    <text evidence="2">The sequence shown here is derived from an EMBL/GenBank/DDBJ whole genome shotgun (WGS) entry which is preliminary data.</text>
</comment>
<dbReference type="InterPro" id="IPR038694">
    <property type="entry name" value="DUF427_sf"/>
</dbReference>